<reference evidence="2" key="1">
    <citation type="journal article" date="2014" name="Front. Microbiol.">
        <title>High frequency of phylogenetically diverse reductive dehalogenase-homologous genes in deep subseafloor sedimentary metagenomes.</title>
        <authorList>
            <person name="Kawai M."/>
            <person name="Futagami T."/>
            <person name="Toyoda A."/>
            <person name="Takaki Y."/>
            <person name="Nishi S."/>
            <person name="Hori S."/>
            <person name="Arai W."/>
            <person name="Tsubouchi T."/>
            <person name="Morono Y."/>
            <person name="Uchiyama I."/>
            <person name="Ito T."/>
            <person name="Fujiyama A."/>
            <person name="Inagaki F."/>
            <person name="Takami H."/>
        </authorList>
    </citation>
    <scope>NUCLEOTIDE SEQUENCE</scope>
    <source>
        <strain evidence="2">Expedition CK06-06</strain>
    </source>
</reference>
<organism evidence="2">
    <name type="scientific">marine sediment metagenome</name>
    <dbReference type="NCBI Taxonomy" id="412755"/>
    <lineage>
        <taxon>unclassified sequences</taxon>
        <taxon>metagenomes</taxon>
        <taxon>ecological metagenomes</taxon>
    </lineage>
</organism>
<dbReference type="Pfam" id="PF00717">
    <property type="entry name" value="Peptidase_S24"/>
    <property type="match status" value="1"/>
</dbReference>
<dbReference type="InterPro" id="IPR050077">
    <property type="entry name" value="LexA_repressor"/>
</dbReference>
<feature type="non-terminal residue" evidence="2">
    <location>
        <position position="138"/>
    </location>
</feature>
<dbReference type="AlphaFoldDB" id="X1VVK3"/>
<feature type="domain" description="Peptidase S24/S26A/S26B/S26C" evidence="1">
    <location>
        <begin position="49"/>
        <end position="136"/>
    </location>
</feature>
<evidence type="ECO:0000259" key="1">
    <source>
        <dbReference type="Pfam" id="PF00717"/>
    </source>
</evidence>
<name>X1VVK3_9ZZZZ</name>
<proteinExistence type="predicted"/>
<dbReference type="InterPro" id="IPR015927">
    <property type="entry name" value="Peptidase_S24_S26A/B/C"/>
</dbReference>
<comment type="caution">
    <text evidence="2">The sequence shown here is derived from an EMBL/GenBank/DDBJ whole genome shotgun (WGS) entry which is preliminary data.</text>
</comment>
<accession>X1VVK3</accession>
<evidence type="ECO:0000313" key="2">
    <source>
        <dbReference type="EMBL" id="GAJ22066.1"/>
    </source>
</evidence>
<sequence>ACQISSTSVVDYNLDVLEREGYIRRDAEVSRGIELQDRRRRRERLVPVPVIGRIAAGEPIPVPAPDNWSMLAAAEVVELSQELTRGQEKVYALRVKGTSLVDALIDDGDIVLMQYVTAAENGELVAVWLKAEGEVTLN</sequence>
<dbReference type="InterPro" id="IPR036390">
    <property type="entry name" value="WH_DNA-bd_sf"/>
</dbReference>
<dbReference type="Gene3D" id="1.10.10.10">
    <property type="entry name" value="Winged helix-like DNA-binding domain superfamily/Winged helix DNA-binding domain"/>
    <property type="match status" value="1"/>
</dbReference>
<dbReference type="Gene3D" id="2.10.109.10">
    <property type="entry name" value="Umud Fragment, subunit A"/>
    <property type="match status" value="1"/>
</dbReference>
<dbReference type="EMBL" id="BARW01039687">
    <property type="protein sequence ID" value="GAJ22066.1"/>
    <property type="molecule type" value="Genomic_DNA"/>
</dbReference>
<feature type="non-terminal residue" evidence="2">
    <location>
        <position position="1"/>
    </location>
</feature>
<dbReference type="PANTHER" id="PTHR33516:SF2">
    <property type="entry name" value="LEXA REPRESSOR-RELATED"/>
    <property type="match status" value="1"/>
</dbReference>
<gene>
    <name evidence="2" type="ORF">S12H4_60338</name>
</gene>
<dbReference type="InterPro" id="IPR036388">
    <property type="entry name" value="WH-like_DNA-bd_sf"/>
</dbReference>
<dbReference type="SUPFAM" id="SSF46785">
    <property type="entry name" value="Winged helix' DNA-binding domain"/>
    <property type="match status" value="1"/>
</dbReference>
<dbReference type="PANTHER" id="PTHR33516">
    <property type="entry name" value="LEXA REPRESSOR"/>
    <property type="match status" value="1"/>
</dbReference>
<protein>
    <recommendedName>
        <fullName evidence="1">Peptidase S24/S26A/S26B/S26C domain-containing protein</fullName>
    </recommendedName>
</protein>
<dbReference type="InterPro" id="IPR036286">
    <property type="entry name" value="LexA/Signal_pep-like_sf"/>
</dbReference>
<dbReference type="SUPFAM" id="SSF51306">
    <property type="entry name" value="LexA/Signal peptidase"/>
    <property type="match status" value="1"/>
</dbReference>